<dbReference type="Proteomes" id="UP000694865">
    <property type="component" value="Unplaced"/>
</dbReference>
<dbReference type="PROSITE" id="PS50001">
    <property type="entry name" value="SH2"/>
    <property type="match status" value="1"/>
</dbReference>
<sequence length="641" mass="73515">MEIAKNLSPEKVKKDLEEELKLGSDDIRSHAWFHGSISRNLGERLVKENGDFIVRDCISQPGDYVLTMRWHQNALHFIINRVVLNPDTTKRRIQYQFERESFDNIPSLIRYYVGNKKVISEATHAVISKPVNRTIPLSYLGDSKYGTITAYPQAKHHRSGSQPSIPAQRVSSFPQTMSERCESQPQMQTLINSKVSEIRNEHGMTRYGSEPLLSPKTERKSGSDFLDKMQSFGSDSQLEVKQAPPPKPSRNQPFDRDSSDYSQLVQQEPMPIEFTKLKEENKLHFISPILRARKSSDTRNSIIDTDTKDKSYYKLYSVSPQVISEYDIELISRLGTESVFKPSEFTSTLLSEKNKPLESAAIIKVKDILLKGDVVTIAKHLTKQDLLVTRILYENDTHCLSGLELLTLPHAVVFRQDLLERFYCLKLWVAVTIMTCVHLTERVAMVTKWIEIAEMLKSKICNLYGFAAVMEGLCCSQVSGLKLTWDGLRRSHTNLAIKFDTKLRHDYKCLNIGDHKSIPLTRTTIPHIIPLLQLLQRDPSSVHNQEIWEKSTDNHGLDSVLIHLDAARCYAQQSNLYKINAETELRELNVNDELQDCLKTEFHLRILWGIQGTDVCKEERYGKFNRILTVMADRIEPLQTL</sequence>
<feature type="compositionally biased region" description="Polar residues" evidence="4">
    <location>
        <begin position="160"/>
        <end position="186"/>
    </location>
</feature>
<dbReference type="SMART" id="SM00147">
    <property type="entry name" value="RasGEF"/>
    <property type="match status" value="1"/>
</dbReference>
<dbReference type="InterPro" id="IPR001895">
    <property type="entry name" value="RASGEF_cat_dom"/>
</dbReference>
<organism evidence="7 8">
    <name type="scientific">Saccoglossus kowalevskii</name>
    <name type="common">Acorn worm</name>
    <dbReference type="NCBI Taxonomy" id="10224"/>
    <lineage>
        <taxon>Eukaryota</taxon>
        <taxon>Metazoa</taxon>
        <taxon>Hemichordata</taxon>
        <taxon>Enteropneusta</taxon>
        <taxon>Harrimaniidae</taxon>
        <taxon>Saccoglossus</taxon>
    </lineage>
</organism>
<gene>
    <name evidence="8" type="primary">LOC100366284</name>
</gene>
<dbReference type="InterPro" id="IPR044102">
    <property type="entry name" value="SH2_SHEP1/BCAR3/NSP1"/>
</dbReference>
<dbReference type="Gene3D" id="1.10.840.10">
    <property type="entry name" value="Ras guanine-nucleotide exchange factors catalytic domain"/>
    <property type="match status" value="1"/>
</dbReference>
<protein>
    <submittedName>
        <fullName evidence="8">SH2 domain-containing protein 3C-like</fullName>
    </submittedName>
</protein>
<keyword evidence="2" id="KW-0344">Guanine-nucleotide releasing factor</keyword>
<dbReference type="InterPro" id="IPR036860">
    <property type="entry name" value="SH2_dom_sf"/>
</dbReference>
<dbReference type="Pfam" id="PF00617">
    <property type="entry name" value="RasGEF"/>
    <property type="match status" value="1"/>
</dbReference>
<keyword evidence="1 3" id="KW-0727">SH2 domain</keyword>
<evidence type="ECO:0000259" key="5">
    <source>
        <dbReference type="PROSITE" id="PS50001"/>
    </source>
</evidence>
<reference evidence="8" key="1">
    <citation type="submission" date="2025-08" db="UniProtKB">
        <authorList>
            <consortium name="RefSeq"/>
        </authorList>
    </citation>
    <scope>IDENTIFICATION</scope>
    <source>
        <tissue evidence="8">Testes</tissue>
    </source>
</reference>
<dbReference type="PROSITE" id="PS50009">
    <property type="entry name" value="RASGEF_CAT"/>
    <property type="match status" value="1"/>
</dbReference>
<name>A0ABM0LVN0_SACKO</name>
<dbReference type="Gene3D" id="3.30.505.10">
    <property type="entry name" value="SH2 domain"/>
    <property type="match status" value="1"/>
</dbReference>
<feature type="compositionally biased region" description="Basic and acidic residues" evidence="4">
    <location>
        <begin position="216"/>
        <end position="227"/>
    </location>
</feature>
<evidence type="ECO:0000256" key="1">
    <source>
        <dbReference type="ARBA" id="ARBA00022999"/>
    </source>
</evidence>
<accession>A0ABM0LVN0</accession>
<dbReference type="CDD" id="cd10337">
    <property type="entry name" value="SH2_BCAR3"/>
    <property type="match status" value="1"/>
</dbReference>
<evidence type="ECO:0000259" key="6">
    <source>
        <dbReference type="PROSITE" id="PS50009"/>
    </source>
</evidence>
<dbReference type="SUPFAM" id="SSF48366">
    <property type="entry name" value="Ras GEF"/>
    <property type="match status" value="1"/>
</dbReference>
<dbReference type="RefSeq" id="XP_006811821.1">
    <property type="nucleotide sequence ID" value="XM_006811758.1"/>
</dbReference>
<evidence type="ECO:0000256" key="3">
    <source>
        <dbReference type="PROSITE-ProRule" id="PRU00191"/>
    </source>
</evidence>
<feature type="domain" description="SH2" evidence="5">
    <location>
        <begin position="32"/>
        <end position="131"/>
    </location>
</feature>
<dbReference type="InterPro" id="IPR051853">
    <property type="entry name" value="SH2-Ras-GEF_adapter"/>
</dbReference>
<feature type="region of interest" description="Disordered" evidence="4">
    <location>
        <begin position="152"/>
        <end position="186"/>
    </location>
</feature>
<dbReference type="InterPro" id="IPR023578">
    <property type="entry name" value="Ras_GEF_dom_sf"/>
</dbReference>
<proteinExistence type="predicted"/>
<dbReference type="PANTHER" id="PTHR14247">
    <property type="entry name" value="BREAST CANCER ANTI-ESTROGEN RESISTANCE PROTEIN 3 HOMOLOG-LIKE PROTEIN"/>
    <property type="match status" value="1"/>
</dbReference>
<evidence type="ECO:0000313" key="7">
    <source>
        <dbReference type="Proteomes" id="UP000694865"/>
    </source>
</evidence>
<dbReference type="PANTHER" id="PTHR14247:SF8">
    <property type="entry name" value="RAS-GEF DOMAIN-CONTAINING PROTEIN"/>
    <property type="match status" value="1"/>
</dbReference>
<feature type="region of interest" description="Disordered" evidence="4">
    <location>
        <begin position="203"/>
        <end position="262"/>
    </location>
</feature>
<feature type="domain" description="Ras-GEF" evidence="6">
    <location>
        <begin position="373"/>
        <end position="638"/>
    </location>
</feature>
<dbReference type="Pfam" id="PF00017">
    <property type="entry name" value="SH2"/>
    <property type="match status" value="1"/>
</dbReference>
<dbReference type="InterPro" id="IPR000980">
    <property type="entry name" value="SH2"/>
</dbReference>
<dbReference type="SUPFAM" id="SSF55550">
    <property type="entry name" value="SH2 domain"/>
    <property type="match status" value="1"/>
</dbReference>
<dbReference type="GeneID" id="100366284"/>
<evidence type="ECO:0000256" key="2">
    <source>
        <dbReference type="PROSITE-ProRule" id="PRU00168"/>
    </source>
</evidence>
<dbReference type="SMART" id="SM00252">
    <property type="entry name" value="SH2"/>
    <property type="match status" value="1"/>
</dbReference>
<evidence type="ECO:0000313" key="8">
    <source>
        <dbReference type="RefSeq" id="XP_006811821.1"/>
    </source>
</evidence>
<dbReference type="InterPro" id="IPR036964">
    <property type="entry name" value="RASGEF_cat_dom_sf"/>
</dbReference>
<keyword evidence="7" id="KW-1185">Reference proteome</keyword>
<evidence type="ECO:0000256" key="4">
    <source>
        <dbReference type="SAM" id="MobiDB-lite"/>
    </source>
</evidence>
<dbReference type="PRINTS" id="PR00401">
    <property type="entry name" value="SH2DOMAIN"/>
</dbReference>